<evidence type="ECO:0000256" key="2">
    <source>
        <dbReference type="ARBA" id="ARBA00022723"/>
    </source>
</evidence>
<dbReference type="GO" id="GO:0005634">
    <property type="term" value="C:nucleus"/>
    <property type="evidence" value="ECO:0007669"/>
    <property type="project" value="UniProtKB-SubCell"/>
</dbReference>
<evidence type="ECO:0000256" key="3">
    <source>
        <dbReference type="ARBA" id="ARBA00023015"/>
    </source>
</evidence>
<dbReference type="Pfam" id="PF00172">
    <property type="entry name" value="Zn_clus"/>
    <property type="match status" value="1"/>
</dbReference>
<dbReference type="EMBL" id="NJET01000116">
    <property type="protein sequence ID" value="PHH61100.1"/>
    <property type="molecule type" value="Genomic_DNA"/>
</dbReference>
<keyword evidence="8" id="KW-0472">Membrane</keyword>
<evidence type="ECO:0000256" key="5">
    <source>
        <dbReference type="ARBA" id="ARBA00023163"/>
    </source>
</evidence>
<dbReference type="InterPro" id="IPR007219">
    <property type="entry name" value="XnlR_reg_dom"/>
</dbReference>
<dbReference type="InterPro" id="IPR036864">
    <property type="entry name" value="Zn2-C6_fun-type_DNA-bd_sf"/>
</dbReference>
<feature type="region of interest" description="Disordered" evidence="7">
    <location>
        <begin position="48"/>
        <end position="88"/>
    </location>
</feature>
<evidence type="ECO:0000313" key="10">
    <source>
        <dbReference type="EMBL" id="PHH61100.1"/>
    </source>
</evidence>
<evidence type="ECO:0000256" key="4">
    <source>
        <dbReference type="ARBA" id="ARBA00023125"/>
    </source>
</evidence>
<dbReference type="SUPFAM" id="SSF57701">
    <property type="entry name" value="Zn2/Cys6 DNA-binding domain"/>
    <property type="match status" value="1"/>
</dbReference>
<proteinExistence type="predicted"/>
<evidence type="ECO:0000259" key="9">
    <source>
        <dbReference type="PROSITE" id="PS50048"/>
    </source>
</evidence>
<dbReference type="GO" id="GO:0000981">
    <property type="term" value="F:DNA-binding transcription factor activity, RNA polymerase II-specific"/>
    <property type="evidence" value="ECO:0007669"/>
    <property type="project" value="InterPro"/>
</dbReference>
<comment type="subcellular location">
    <subcellularLocation>
        <location evidence="1">Nucleus</location>
    </subcellularLocation>
</comment>
<dbReference type="GO" id="GO:0008270">
    <property type="term" value="F:zinc ion binding"/>
    <property type="evidence" value="ECO:0007669"/>
    <property type="project" value="InterPro"/>
</dbReference>
<dbReference type="AlphaFoldDB" id="A0A2C5Y124"/>
<feature type="transmembrane region" description="Helical" evidence="8">
    <location>
        <begin position="533"/>
        <end position="552"/>
    </location>
</feature>
<evidence type="ECO:0000313" key="11">
    <source>
        <dbReference type="Proteomes" id="UP000226192"/>
    </source>
</evidence>
<dbReference type="PANTHER" id="PTHR46910:SF37">
    <property type="entry name" value="ZN(II)2CYS6 TRANSCRIPTION FACTOR (EUROFUNG)"/>
    <property type="match status" value="1"/>
</dbReference>
<keyword evidence="4" id="KW-0238">DNA-binding</keyword>
<accession>A0A2C5Y124</accession>
<evidence type="ECO:0000256" key="7">
    <source>
        <dbReference type="SAM" id="MobiDB-lite"/>
    </source>
</evidence>
<dbReference type="CDD" id="cd12148">
    <property type="entry name" value="fungal_TF_MHR"/>
    <property type="match status" value="1"/>
</dbReference>
<dbReference type="Proteomes" id="UP000226192">
    <property type="component" value="Unassembled WGS sequence"/>
</dbReference>
<feature type="domain" description="Zn(2)-C6 fungal-type" evidence="9">
    <location>
        <begin position="7"/>
        <end position="39"/>
    </location>
</feature>
<keyword evidence="8" id="KW-1133">Transmembrane helix</keyword>
<comment type="caution">
    <text evidence="10">The sequence shown here is derived from an EMBL/GenBank/DDBJ whole genome shotgun (WGS) entry which is preliminary data.</text>
</comment>
<keyword evidence="11" id="KW-1185">Reference proteome</keyword>
<keyword evidence="3" id="KW-0805">Transcription regulation</keyword>
<dbReference type="Gene3D" id="4.10.240.10">
    <property type="entry name" value="Zn(2)-C6 fungal-type DNA-binding domain"/>
    <property type="match status" value="1"/>
</dbReference>
<dbReference type="PANTHER" id="PTHR46910">
    <property type="entry name" value="TRANSCRIPTION FACTOR PDR1"/>
    <property type="match status" value="1"/>
</dbReference>
<name>A0A2C5Y124_9HYPO</name>
<dbReference type="OrthoDB" id="4116913at2759"/>
<sequence length="617" mass="69248">MPTRRRACDACYKRKIQCDAAQTDAQCNWCTHHGLDCTFGRVSSRNTKKRLMPTTGPQHDQRFDQRRLPSPCSTVSTPPLSLLSPPRSASRRTTNAVLGQIYFAGQNLAVFGSQNGIPQLTCQGEQWVYSRTGQQPCFQTSNARYDHGHTQPSTAASYPGPSRCAYRGIEVRLPEPWAVQAMLQEYLSSDFSLVFPMVDGVLFQDVIRLAYKSEYPHSVEEQSARACILAFICLRSSNVPESEPISAINIDACASQAQALLFNHLEDASIVTLQTLFMMVLYETCCGRFRSASMYHSLACRATFILGAHTLVLKPSDSGALSIEDRQDRLLRMLFWLCYIFDKDIALRSGQAPIINDEYCDLTPPEGSDQCRFQAIVTGKDTGNLGENLSTPWFPGDLRASLLKSKTCRLLYSASSLRMSDAELLRTIRELDEELESWRLSVPHHIAPTLAACKHRWLVPDADKHRSMLHIELHLNYYHLMNAIHTASGRCMVDGNGLGATGIQSSLELSVEASRSTLTYLSVATHRLLGETFWVFIFYPMSALMTVFFNILRNPLDDAASRDVELLSSSYDVIRSMPISRITRVERDYLQEVDAFIAELYRLGKCAISKSRAEQQV</sequence>
<dbReference type="GO" id="GO:0006351">
    <property type="term" value="P:DNA-templated transcription"/>
    <property type="evidence" value="ECO:0007669"/>
    <property type="project" value="InterPro"/>
</dbReference>
<dbReference type="CDD" id="cd00067">
    <property type="entry name" value="GAL4"/>
    <property type="match status" value="1"/>
</dbReference>
<protein>
    <recommendedName>
        <fullName evidence="9">Zn(2)-C6 fungal-type domain-containing protein</fullName>
    </recommendedName>
</protein>
<dbReference type="PROSITE" id="PS50048">
    <property type="entry name" value="ZN2_CY6_FUNGAL_2"/>
    <property type="match status" value="1"/>
</dbReference>
<gene>
    <name evidence="10" type="ORF">CDD81_762</name>
</gene>
<evidence type="ECO:0000256" key="1">
    <source>
        <dbReference type="ARBA" id="ARBA00004123"/>
    </source>
</evidence>
<evidence type="ECO:0000256" key="6">
    <source>
        <dbReference type="ARBA" id="ARBA00023242"/>
    </source>
</evidence>
<dbReference type="InterPro" id="IPR001138">
    <property type="entry name" value="Zn2Cys6_DnaBD"/>
</dbReference>
<keyword evidence="5" id="KW-0804">Transcription</keyword>
<keyword evidence="2" id="KW-0479">Metal-binding</keyword>
<dbReference type="GO" id="GO:0003677">
    <property type="term" value="F:DNA binding"/>
    <property type="evidence" value="ECO:0007669"/>
    <property type="project" value="UniProtKB-KW"/>
</dbReference>
<dbReference type="STRING" id="1399860.A0A2C5Y124"/>
<keyword evidence="6" id="KW-0539">Nucleus</keyword>
<dbReference type="InterPro" id="IPR050987">
    <property type="entry name" value="AtrR-like"/>
</dbReference>
<dbReference type="SMART" id="SM00066">
    <property type="entry name" value="GAL4"/>
    <property type="match status" value="1"/>
</dbReference>
<organism evidence="10 11">
    <name type="scientific">Ophiocordyceps australis</name>
    <dbReference type="NCBI Taxonomy" id="1399860"/>
    <lineage>
        <taxon>Eukaryota</taxon>
        <taxon>Fungi</taxon>
        <taxon>Dikarya</taxon>
        <taxon>Ascomycota</taxon>
        <taxon>Pezizomycotina</taxon>
        <taxon>Sordariomycetes</taxon>
        <taxon>Hypocreomycetidae</taxon>
        <taxon>Hypocreales</taxon>
        <taxon>Ophiocordycipitaceae</taxon>
        <taxon>Ophiocordyceps</taxon>
    </lineage>
</organism>
<dbReference type="SMART" id="SM00906">
    <property type="entry name" value="Fungal_trans"/>
    <property type="match status" value="1"/>
</dbReference>
<dbReference type="Pfam" id="PF04082">
    <property type="entry name" value="Fungal_trans"/>
    <property type="match status" value="1"/>
</dbReference>
<evidence type="ECO:0000256" key="8">
    <source>
        <dbReference type="SAM" id="Phobius"/>
    </source>
</evidence>
<keyword evidence="8" id="KW-0812">Transmembrane</keyword>
<feature type="compositionally biased region" description="Low complexity" evidence="7">
    <location>
        <begin position="68"/>
        <end position="88"/>
    </location>
</feature>
<reference evidence="10 11" key="1">
    <citation type="submission" date="2017-06" db="EMBL/GenBank/DDBJ databases">
        <title>Ant-infecting Ophiocordyceps genomes reveal a high diversity of potential behavioral manipulation genes and a possible major role for enterotoxins.</title>
        <authorList>
            <person name="De Bekker C."/>
            <person name="Evans H.C."/>
            <person name="Brachmann A."/>
            <person name="Hughes D.P."/>
        </authorList>
    </citation>
    <scope>NUCLEOTIDE SEQUENCE [LARGE SCALE GENOMIC DNA]</scope>
    <source>
        <strain evidence="10 11">Map64</strain>
    </source>
</reference>